<reference evidence="1 2" key="1">
    <citation type="submission" date="2019-03" db="EMBL/GenBank/DDBJ databases">
        <title>Genomic Encyclopedia of Type Strains, Phase III (KMG-III): the genomes of soil and plant-associated and newly described type strains.</title>
        <authorList>
            <person name="Whitman W."/>
        </authorList>
    </citation>
    <scope>NUCLEOTIDE SEQUENCE [LARGE SCALE GENOMIC DNA]</scope>
    <source>
        <strain evidence="1 2">CECT 8976</strain>
    </source>
</reference>
<dbReference type="AlphaFoldDB" id="A0A4R7B3F1"/>
<accession>A0A4R7B3F1</accession>
<dbReference type="SUPFAM" id="SSF69635">
    <property type="entry name" value="Type III secretory system chaperone-like"/>
    <property type="match status" value="1"/>
</dbReference>
<dbReference type="RefSeq" id="WP_133681974.1">
    <property type="nucleotide sequence ID" value="NZ_SNZP01000010.1"/>
</dbReference>
<organism evidence="1 2">
    <name type="scientific">Paludibacterium purpuratum</name>
    <dbReference type="NCBI Taxonomy" id="1144873"/>
    <lineage>
        <taxon>Bacteria</taxon>
        <taxon>Pseudomonadati</taxon>
        <taxon>Pseudomonadota</taxon>
        <taxon>Betaproteobacteria</taxon>
        <taxon>Neisseriales</taxon>
        <taxon>Chromobacteriaceae</taxon>
        <taxon>Paludibacterium</taxon>
    </lineage>
</organism>
<evidence type="ECO:0000313" key="2">
    <source>
        <dbReference type="Proteomes" id="UP000295611"/>
    </source>
</evidence>
<dbReference type="InterPro" id="IPR010261">
    <property type="entry name" value="Tir_chaperone"/>
</dbReference>
<protein>
    <submittedName>
        <fullName evidence="1">Tir chaperone family protein CesT</fullName>
    </submittedName>
</protein>
<dbReference type="GO" id="GO:0030254">
    <property type="term" value="P:protein secretion by the type III secretion system"/>
    <property type="evidence" value="ECO:0007669"/>
    <property type="project" value="InterPro"/>
</dbReference>
<sequence>MRDLSEFHRRASELLHHLGFDMPVPASDQDVISLAIDQRFTVHLGCIDDDHWFIQADLGIAVIDDPTTQLAWALRGNQLAASPWLPVAALDTNDHLVCWLRLPVQGNDLPTVVAAFDMLVASAERLLEPATPLRRHDSPAPPYRQTP</sequence>
<dbReference type="OrthoDB" id="8589066at2"/>
<proteinExistence type="predicted"/>
<dbReference type="Gene3D" id="3.30.1460.10">
    <property type="match status" value="1"/>
</dbReference>
<gene>
    <name evidence="1" type="ORF">DFP86_110132</name>
</gene>
<evidence type="ECO:0000313" key="1">
    <source>
        <dbReference type="EMBL" id="TDR76704.1"/>
    </source>
</evidence>
<keyword evidence="2" id="KW-1185">Reference proteome</keyword>
<dbReference type="Proteomes" id="UP000295611">
    <property type="component" value="Unassembled WGS sequence"/>
</dbReference>
<comment type="caution">
    <text evidence="1">The sequence shown here is derived from an EMBL/GenBank/DDBJ whole genome shotgun (WGS) entry which is preliminary data.</text>
</comment>
<dbReference type="Pfam" id="PF05932">
    <property type="entry name" value="CesT"/>
    <property type="match status" value="1"/>
</dbReference>
<dbReference type="CDD" id="cd16364">
    <property type="entry name" value="T3SC_I-like"/>
    <property type="match status" value="1"/>
</dbReference>
<dbReference type="EMBL" id="SNZP01000010">
    <property type="protein sequence ID" value="TDR76704.1"/>
    <property type="molecule type" value="Genomic_DNA"/>
</dbReference>
<name>A0A4R7B3F1_9NEIS</name>